<evidence type="ECO:0000256" key="1">
    <source>
        <dbReference type="ARBA" id="ARBA00009156"/>
    </source>
</evidence>
<dbReference type="KEGG" id="hsr:HSBAA_27290"/>
<dbReference type="Pfam" id="PF00370">
    <property type="entry name" value="FGGY_N"/>
    <property type="match status" value="1"/>
</dbReference>
<accession>A0A455U883</accession>
<sequence length="75" mass="8622">MVATCRDVMHKAEISADQITGIGITNQRETTLLWDRKTGKPLYNAIVWQDRRTSDLCQALRDEGIPILFKQKQAY</sequence>
<protein>
    <recommendedName>
        <fullName evidence="4">Carbohydrate kinase FGGY N-terminal domain-containing protein</fullName>
    </recommendedName>
</protein>
<evidence type="ECO:0000313" key="6">
    <source>
        <dbReference type="Proteomes" id="UP000320231"/>
    </source>
</evidence>
<evidence type="ECO:0000256" key="2">
    <source>
        <dbReference type="ARBA" id="ARBA00022679"/>
    </source>
</evidence>
<gene>
    <name evidence="5" type="ORF">HSBAA_27290</name>
</gene>
<dbReference type="InterPro" id="IPR018484">
    <property type="entry name" value="FGGY_N"/>
</dbReference>
<name>A0A455U883_9GAMM</name>
<dbReference type="GO" id="GO:0004370">
    <property type="term" value="F:glycerol kinase activity"/>
    <property type="evidence" value="ECO:0007669"/>
    <property type="project" value="TreeGrafter"/>
</dbReference>
<comment type="similarity">
    <text evidence="1">Belongs to the FGGY kinase family.</text>
</comment>
<dbReference type="Gene3D" id="3.30.420.40">
    <property type="match status" value="1"/>
</dbReference>
<dbReference type="EMBL" id="AP019514">
    <property type="protein sequence ID" value="BBI61423.1"/>
    <property type="molecule type" value="Genomic_DNA"/>
</dbReference>
<evidence type="ECO:0000313" key="5">
    <source>
        <dbReference type="EMBL" id="BBI61423.1"/>
    </source>
</evidence>
<keyword evidence="3" id="KW-0418">Kinase</keyword>
<dbReference type="InterPro" id="IPR043129">
    <property type="entry name" value="ATPase_NBD"/>
</dbReference>
<dbReference type="PANTHER" id="PTHR10196:SF69">
    <property type="entry name" value="GLYCEROL KINASE"/>
    <property type="match status" value="1"/>
</dbReference>
<dbReference type="Proteomes" id="UP000320231">
    <property type="component" value="Chromosome"/>
</dbReference>
<dbReference type="AlphaFoldDB" id="A0A455U883"/>
<dbReference type="GO" id="GO:0005829">
    <property type="term" value="C:cytosol"/>
    <property type="evidence" value="ECO:0007669"/>
    <property type="project" value="TreeGrafter"/>
</dbReference>
<dbReference type="PANTHER" id="PTHR10196">
    <property type="entry name" value="SUGAR KINASE"/>
    <property type="match status" value="1"/>
</dbReference>
<proteinExistence type="inferred from homology"/>
<evidence type="ECO:0000256" key="3">
    <source>
        <dbReference type="ARBA" id="ARBA00022777"/>
    </source>
</evidence>
<dbReference type="SUPFAM" id="SSF53067">
    <property type="entry name" value="Actin-like ATPase domain"/>
    <property type="match status" value="1"/>
</dbReference>
<evidence type="ECO:0000259" key="4">
    <source>
        <dbReference type="Pfam" id="PF00370"/>
    </source>
</evidence>
<reference evidence="5 6" key="1">
    <citation type="journal article" date="2019" name="Microbiol. Resour. Announc.">
        <title>Complete Genome Sequence of Halomonas sulfidaeris Strain Esulfide1 Isolated from a Metal Sulfide Rock at a Depth of 2,200 Meters, Obtained Using Nanopore Sequencing.</title>
        <authorList>
            <person name="Saito M."/>
            <person name="Nishigata A."/>
            <person name="Galipon J."/>
            <person name="Arakawa K."/>
        </authorList>
    </citation>
    <scope>NUCLEOTIDE SEQUENCE [LARGE SCALE GENOMIC DNA]</scope>
    <source>
        <strain evidence="5 6">ATCC BAA-803</strain>
    </source>
</reference>
<organism evidence="5 6">
    <name type="scientific">Vreelandella sulfidaeris</name>
    <dbReference type="NCBI Taxonomy" id="115553"/>
    <lineage>
        <taxon>Bacteria</taxon>
        <taxon>Pseudomonadati</taxon>
        <taxon>Pseudomonadota</taxon>
        <taxon>Gammaproteobacteria</taxon>
        <taxon>Oceanospirillales</taxon>
        <taxon>Halomonadaceae</taxon>
        <taxon>Vreelandella</taxon>
    </lineage>
</organism>
<keyword evidence="2" id="KW-0808">Transferase</keyword>
<dbReference type="GO" id="GO:0019563">
    <property type="term" value="P:glycerol catabolic process"/>
    <property type="evidence" value="ECO:0007669"/>
    <property type="project" value="TreeGrafter"/>
</dbReference>
<feature type="domain" description="Carbohydrate kinase FGGY N-terminal" evidence="4">
    <location>
        <begin position="3"/>
        <end position="72"/>
    </location>
</feature>